<dbReference type="Proteomes" id="UP000285981">
    <property type="component" value="Unassembled WGS sequence"/>
</dbReference>
<dbReference type="PIRSF" id="PIRSF001549">
    <property type="entry name" value="His-tRNA_synth"/>
    <property type="match status" value="1"/>
</dbReference>
<dbReference type="CDD" id="cd00773">
    <property type="entry name" value="HisRS-like_core"/>
    <property type="match status" value="1"/>
</dbReference>
<accession>A0A395XKI9</accession>
<dbReference type="GO" id="GO:0005524">
    <property type="term" value="F:ATP binding"/>
    <property type="evidence" value="ECO:0007669"/>
    <property type="project" value="UniProtKB-KW"/>
</dbReference>
<evidence type="ECO:0000313" key="13">
    <source>
        <dbReference type="EMBL" id="RHA69870.1"/>
    </source>
</evidence>
<feature type="binding site" evidence="8">
    <location>
        <position position="289"/>
    </location>
    <ligand>
        <name>L-histidine</name>
        <dbReference type="ChEBI" id="CHEBI:57595"/>
    </ligand>
</feature>
<evidence type="ECO:0000259" key="9">
    <source>
        <dbReference type="PROSITE" id="PS50862"/>
    </source>
</evidence>
<dbReference type="EMBL" id="QRVU01000007">
    <property type="protein sequence ID" value="RGS72903.1"/>
    <property type="molecule type" value="Genomic_DNA"/>
</dbReference>
<dbReference type="Proteomes" id="UP000285666">
    <property type="component" value="Unassembled WGS sequence"/>
</dbReference>
<dbReference type="PROSITE" id="PS50862">
    <property type="entry name" value="AA_TRNA_LIGASE_II"/>
    <property type="match status" value="1"/>
</dbReference>
<name>A0A395XKI9_9FIRM</name>
<dbReference type="EMBL" id="QRHN01000005">
    <property type="protein sequence ID" value="RHF79548.1"/>
    <property type="molecule type" value="Genomic_DNA"/>
</dbReference>
<evidence type="ECO:0000313" key="19">
    <source>
        <dbReference type="Proteomes" id="UP000285652"/>
    </source>
</evidence>
<protein>
    <recommendedName>
        <fullName evidence="2 7">Histidine--tRNA ligase</fullName>
        <ecNumber evidence="2 7">6.1.1.21</ecNumber>
    </recommendedName>
</protein>
<feature type="binding site" evidence="8">
    <location>
        <begin position="293"/>
        <end position="294"/>
    </location>
    <ligand>
        <name>L-histidine</name>
        <dbReference type="ChEBI" id="CHEBI:57595"/>
    </ligand>
</feature>
<dbReference type="GO" id="GO:0016740">
    <property type="term" value="F:transferase activity"/>
    <property type="evidence" value="ECO:0007669"/>
    <property type="project" value="UniProtKB-ARBA"/>
</dbReference>
<evidence type="ECO:0000256" key="5">
    <source>
        <dbReference type="ARBA" id="ARBA00022917"/>
    </source>
</evidence>
<dbReference type="Proteomes" id="UP000266376">
    <property type="component" value="Unassembled WGS sequence"/>
</dbReference>
<dbReference type="Gene3D" id="3.30.930.10">
    <property type="entry name" value="Bira Bifunctional Protein, Domain 2"/>
    <property type="match status" value="1"/>
</dbReference>
<dbReference type="AlphaFoldDB" id="A0A395XKI9"/>
<dbReference type="GO" id="GO:0006427">
    <property type="term" value="P:histidyl-tRNA aminoacylation"/>
    <property type="evidence" value="ECO:0007669"/>
    <property type="project" value="UniProtKB-UniRule"/>
</dbReference>
<feature type="binding site" evidence="8">
    <location>
        <position position="139"/>
    </location>
    <ligand>
        <name>L-histidine</name>
        <dbReference type="ChEBI" id="CHEBI:57595"/>
    </ligand>
</feature>
<dbReference type="InterPro" id="IPR004516">
    <property type="entry name" value="HisRS/HisZ"/>
</dbReference>
<dbReference type="InterPro" id="IPR045864">
    <property type="entry name" value="aa-tRNA-synth_II/BPL/LPL"/>
</dbReference>
<dbReference type="EC" id="6.1.1.21" evidence="2 7"/>
<evidence type="ECO:0000313" key="18">
    <source>
        <dbReference type="Proteomes" id="UP000285642"/>
    </source>
</evidence>
<organism evidence="12 16">
    <name type="scientific">Dorea formicigenerans</name>
    <dbReference type="NCBI Taxonomy" id="39486"/>
    <lineage>
        <taxon>Bacteria</taxon>
        <taxon>Bacillati</taxon>
        <taxon>Bacillota</taxon>
        <taxon>Clostridia</taxon>
        <taxon>Lachnospirales</taxon>
        <taxon>Lachnospiraceae</taxon>
        <taxon>Dorea</taxon>
    </lineage>
</organism>
<keyword evidence="5" id="KW-0648">Protein biosynthesis</keyword>
<feature type="domain" description="Aminoacyl-transfer RNA synthetases class-II family profile" evidence="9">
    <location>
        <begin position="12"/>
        <end position="352"/>
    </location>
</feature>
<evidence type="ECO:0000313" key="12">
    <source>
        <dbReference type="EMBL" id="RGW52079.1"/>
    </source>
</evidence>
<keyword evidence="3" id="KW-0547">Nucleotide-binding</keyword>
<dbReference type="SUPFAM" id="SSF55681">
    <property type="entry name" value="Class II aaRS and biotin synthetases"/>
    <property type="match status" value="1"/>
</dbReference>
<dbReference type="EMBL" id="QSFS01000008">
    <property type="protein sequence ID" value="RHA69870.1"/>
    <property type="molecule type" value="Genomic_DNA"/>
</dbReference>
<dbReference type="GO" id="GO:0005737">
    <property type="term" value="C:cytoplasm"/>
    <property type="evidence" value="ECO:0007669"/>
    <property type="project" value="UniProtKB-UniRule"/>
</dbReference>
<evidence type="ECO:0000256" key="6">
    <source>
        <dbReference type="ARBA" id="ARBA00047639"/>
    </source>
</evidence>
<dbReference type="Pfam" id="PF13393">
    <property type="entry name" value="tRNA-synt_His"/>
    <property type="match status" value="1"/>
</dbReference>
<dbReference type="InterPro" id="IPR015807">
    <property type="entry name" value="His-tRNA-ligase"/>
</dbReference>
<dbReference type="Proteomes" id="UP000283630">
    <property type="component" value="Unassembled WGS sequence"/>
</dbReference>
<proteinExistence type="inferred from homology"/>
<dbReference type="PANTHER" id="PTHR11476">
    <property type="entry name" value="HISTIDYL-TRNA SYNTHETASE"/>
    <property type="match status" value="1"/>
</dbReference>
<evidence type="ECO:0000256" key="4">
    <source>
        <dbReference type="ARBA" id="ARBA00022840"/>
    </source>
</evidence>
<evidence type="ECO:0000256" key="7">
    <source>
        <dbReference type="NCBIfam" id="TIGR00442"/>
    </source>
</evidence>
<dbReference type="PANTHER" id="PTHR11476:SF7">
    <property type="entry name" value="HISTIDINE--TRNA LIGASE"/>
    <property type="match status" value="1"/>
</dbReference>
<dbReference type="RefSeq" id="WP_118146040.1">
    <property type="nucleotide sequence ID" value="NZ_JAAIOE010000004.1"/>
</dbReference>
<dbReference type="NCBIfam" id="TIGR00442">
    <property type="entry name" value="hisS"/>
    <property type="match status" value="1"/>
</dbReference>
<dbReference type="InterPro" id="IPR006195">
    <property type="entry name" value="aa-tRNA-synth_II"/>
</dbReference>
<feature type="binding site" evidence="8">
    <location>
        <position position="143"/>
    </location>
    <ligand>
        <name>L-histidine</name>
        <dbReference type="ChEBI" id="CHEBI:57595"/>
    </ligand>
</feature>
<keyword evidence="4" id="KW-0067">ATP-binding</keyword>
<comment type="similarity">
    <text evidence="1">Belongs to the class-II aminoacyl-tRNA synthetase family.</text>
</comment>
<sequence>MAMALKKKPVTGMKDVMPAEMEIRDYLIGLIKDTYKTFGFQSMETPCVEHIENLCSKQGGDNEKLIFKILKRGEKLKIDEAKEENDLVDGGLRYDLTVPLARYYSNHANELPSPFKALQIGSVWRADRPQKGRFRQFVQCDIDILGEASNLAEIELILATTAMLGKLDFKNFTVCINDRNILKSMAAYSGFKEEDYDEVFIVLDKMDKIGPEGVEAELIEMGYTSESVKTYLSLFDEVASDVSGVRYLKEKLGDYLSDETADGLELIMSSVEAAKECDFKLQFTPTLVRGQSYYTGTIFEVTMDDFGGSVAGGGRYDKMIGKFTGQDTPACGFSIGFERIVMLLLENGYKVPGGRQKKAYLLEKKLPKEAMLKVLALAKADREAGRQVLIVNMKKNKKFQKEQLIEEGYTEIVDCYADSVDKL</sequence>
<dbReference type="EMBL" id="QRWH01000020">
    <property type="protein sequence ID" value="RGT06892.1"/>
    <property type="molecule type" value="Genomic_DNA"/>
</dbReference>
<evidence type="ECO:0000256" key="2">
    <source>
        <dbReference type="ARBA" id="ARBA00012815"/>
    </source>
</evidence>
<dbReference type="EMBL" id="QRQQ01000001">
    <property type="protein sequence ID" value="RHN19106.1"/>
    <property type="molecule type" value="Genomic_DNA"/>
</dbReference>
<comment type="catalytic activity">
    <reaction evidence="6">
        <text>tRNA(His) + L-histidine + ATP = L-histidyl-tRNA(His) + AMP + diphosphate + H(+)</text>
        <dbReference type="Rhea" id="RHEA:17313"/>
        <dbReference type="Rhea" id="RHEA-COMP:9665"/>
        <dbReference type="Rhea" id="RHEA-COMP:9689"/>
        <dbReference type="ChEBI" id="CHEBI:15378"/>
        <dbReference type="ChEBI" id="CHEBI:30616"/>
        <dbReference type="ChEBI" id="CHEBI:33019"/>
        <dbReference type="ChEBI" id="CHEBI:57595"/>
        <dbReference type="ChEBI" id="CHEBI:78442"/>
        <dbReference type="ChEBI" id="CHEBI:78527"/>
        <dbReference type="ChEBI" id="CHEBI:456215"/>
        <dbReference type="EC" id="6.1.1.21"/>
    </reaction>
</comment>
<evidence type="ECO:0000256" key="3">
    <source>
        <dbReference type="ARBA" id="ARBA00022741"/>
    </source>
</evidence>
<evidence type="ECO:0000313" key="16">
    <source>
        <dbReference type="Proteomes" id="UP000266376"/>
    </source>
</evidence>
<dbReference type="EMBL" id="QSAJ01000025">
    <property type="protein sequence ID" value="RGW52079.1"/>
    <property type="molecule type" value="Genomic_DNA"/>
</dbReference>
<evidence type="ECO:0000313" key="21">
    <source>
        <dbReference type="Proteomes" id="UP000285981"/>
    </source>
</evidence>
<evidence type="ECO:0000313" key="20">
    <source>
        <dbReference type="Proteomes" id="UP000285666"/>
    </source>
</evidence>
<dbReference type="InterPro" id="IPR041715">
    <property type="entry name" value="HisRS-like_core"/>
</dbReference>
<keyword evidence="12" id="KW-0436">Ligase</keyword>
<feature type="binding site" evidence="8">
    <location>
        <position position="125"/>
    </location>
    <ligand>
        <name>L-histidine</name>
        <dbReference type="ChEBI" id="CHEBI:57595"/>
    </ligand>
</feature>
<evidence type="ECO:0000256" key="8">
    <source>
        <dbReference type="PIRSR" id="PIRSR001549-1"/>
    </source>
</evidence>
<evidence type="ECO:0000313" key="15">
    <source>
        <dbReference type="EMBL" id="RHN19106.1"/>
    </source>
</evidence>
<comment type="caution">
    <text evidence="12">The sequence shown here is derived from an EMBL/GenBank/DDBJ whole genome shotgun (WGS) entry which is preliminary data.</text>
</comment>
<evidence type="ECO:0000256" key="1">
    <source>
        <dbReference type="ARBA" id="ARBA00008226"/>
    </source>
</evidence>
<dbReference type="Proteomes" id="UP000285642">
    <property type="component" value="Unassembled WGS sequence"/>
</dbReference>
<reference evidence="16 17" key="1">
    <citation type="submission" date="2018-08" db="EMBL/GenBank/DDBJ databases">
        <title>A genome reference for cultivated species of the human gut microbiota.</title>
        <authorList>
            <person name="Zou Y."/>
            <person name="Xue W."/>
            <person name="Luo G."/>
        </authorList>
    </citation>
    <scope>NUCLEOTIDE SEQUENCE [LARGE SCALE GENOMIC DNA]</scope>
    <source>
        <strain evidence="12 16">AF12-11</strain>
        <strain evidence="11 17">AF19-4AC</strain>
        <strain evidence="10 21">AF21-25</strain>
        <strain evidence="15 19">AF31-13BH</strain>
        <strain evidence="14 20">AM23-7AC</strain>
        <strain evidence="13 18">AM42-8</strain>
    </source>
</reference>
<gene>
    <name evidence="12" type="primary">hisS</name>
    <name evidence="14" type="ORF">DW658_05750</name>
    <name evidence="13" type="ORF">DW924_08390</name>
    <name evidence="12" type="ORF">DWV67_10580</name>
    <name evidence="11" type="ORF">DWX53_14525</name>
    <name evidence="10" type="ORF">DWX78_02430</name>
    <name evidence="15" type="ORF">DWZ24_00655</name>
</gene>
<dbReference type="Proteomes" id="UP000285652">
    <property type="component" value="Unassembled WGS sequence"/>
</dbReference>
<evidence type="ECO:0000313" key="11">
    <source>
        <dbReference type="EMBL" id="RGT06892.1"/>
    </source>
</evidence>
<dbReference type="GO" id="GO:0004821">
    <property type="term" value="F:histidine-tRNA ligase activity"/>
    <property type="evidence" value="ECO:0007669"/>
    <property type="project" value="UniProtKB-UniRule"/>
</dbReference>
<evidence type="ECO:0000313" key="17">
    <source>
        <dbReference type="Proteomes" id="UP000283630"/>
    </source>
</evidence>
<evidence type="ECO:0000313" key="10">
    <source>
        <dbReference type="EMBL" id="RGS72903.1"/>
    </source>
</evidence>
<dbReference type="GO" id="GO:0140096">
    <property type="term" value="F:catalytic activity, acting on a protein"/>
    <property type="evidence" value="ECO:0007669"/>
    <property type="project" value="UniProtKB-ARBA"/>
</dbReference>
<evidence type="ECO:0000313" key="14">
    <source>
        <dbReference type="EMBL" id="RHF79548.1"/>
    </source>
</evidence>
<feature type="binding site" evidence="8">
    <location>
        <begin position="95"/>
        <end position="97"/>
    </location>
    <ligand>
        <name>L-histidine</name>
        <dbReference type="ChEBI" id="CHEBI:57595"/>
    </ligand>
</feature>